<gene>
    <name evidence="3" type="ORF">GHK62_04565</name>
</gene>
<keyword evidence="1" id="KW-0472">Membrane</keyword>
<keyword evidence="1" id="KW-0812">Transmembrane</keyword>
<comment type="caution">
    <text evidence="3">The sequence shown here is derived from an EMBL/GenBank/DDBJ whole genome shotgun (WGS) entry which is preliminary data.</text>
</comment>
<dbReference type="OrthoDB" id="7418984at2"/>
<evidence type="ECO:0000256" key="1">
    <source>
        <dbReference type="SAM" id="Phobius"/>
    </source>
</evidence>
<feature type="domain" description="Putative Flp pilus-assembly TadG-like N-terminal" evidence="2">
    <location>
        <begin position="29"/>
        <end position="75"/>
    </location>
</feature>
<sequence>MSERNDVISARRSTRQRAGALRFLTDEGGTVAVIAAVTFPVLVGAMGLGAETGFWYLKQRKLQHAADVAAHAAAGRLRAGDQRPALEATATLIASKSGYSPAAGTLAISPSSSPTASAGTQDRLEVVLTETRSRLFSSIFSGQPVTMRARAVAQVEGGSTACVLALSKTKSGAVTVSGSASVDLSGCDVASNSSASDSFLMAGSASMSADCVHAVGGAVATLGLRLNKCDTVHENAPASIDPYASVPEPYPWPGFACDSGNRNIGNPGQLTVVKTTQMHPSGVRVRCFPNGLDVKGTVEFEPGLYIVTGGTFTANGGNPTATSAARLQVGAPVNGYSGVTFYFANDARLDLKGNVTLDLKAPTSGPYSGILFFGSRSQTAVSHAINGTSNSVLTGAVYTPASSLDYKGNSATTNGCTQVIADKITFSGNSTMQSACDSAGTRKLLANQQIALIE</sequence>
<feature type="transmembrane region" description="Helical" evidence="1">
    <location>
        <begin position="31"/>
        <end position="57"/>
    </location>
</feature>
<dbReference type="Pfam" id="PF13400">
    <property type="entry name" value="Tad"/>
    <property type="match status" value="1"/>
</dbReference>
<evidence type="ECO:0000313" key="3">
    <source>
        <dbReference type="EMBL" id="MQX14052.1"/>
    </source>
</evidence>
<dbReference type="AlphaFoldDB" id="A0A6N7L8K4"/>
<dbReference type="Proteomes" id="UP000439983">
    <property type="component" value="Unassembled WGS sequence"/>
</dbReference>
<organism evidence="3 4">
    <name type="scientific">Sinorhizobium terangae</name>
    <dbReference type="NCBI Taxonomy" id="110322"/>
    <lineage>
        <taxon>Bacteria</taxon>
        <taxon>Pseudomonadati</taxon>
        <taxon>Pseudomonadota</taxon>
        <taxon>Alphaproteobacteria</taxon>
        <taxon>Hyphomicrobiales</taxon>
        <taxon>Rhizobiaceae</taxon>
        <taxon>Sinorhizobium/Ensifer group</taxon>
        <taxon>Sinorhizobium</taxon>
    </lineage>
</organism>
<reference evidence="3 4" key="1">
    <citation type="journal article" date="2013" name="Genome Biol.">
        <title>Comparative genomics of the core and accessory genomes of 48 Sinorhizobium strains comprising five genospecies.</title>
        <authorList>
            <person name="Sugawara M."/>
            <person name="Epstein B."/>
            <person name="Badgley B.D."/>
            <person name="Unno T."/>
            <person name="Xu L."/>
            <person name="Reese J."/>
            <person name="Gyaneshwar P."/>
            <person name="Denny R."/>
            <person name="Mudge J."/>
            <person name="Bharti A.K."/>
            <person name="Farmer A.D."/>
            <person name="May G.D."/>
            <person name="Woodward J.E."/>
            <person name="Medigue C."/>
            <person name="Vallenet D."/>
            <person name="Lajus A."/>
            <person name="Rouy Z."/>
            <person name="Martinez-Vaz B."/>
            <person name="Tiffin P."/>
            <person name="Young N.D."/>
            <person name="Sadowsky M.J."/>
        </authorList>
    </citation>
    <scope>NUCLEOTIDE SEQUENCE [LARGE SCALE GENOMIC DNA]</scope>
    <source>
        <strain evidence="3 4">USDA4894</strain>
    </source>
</reference>
<evidence type="ECO:0000313" key="4">
    <source>
        <dbReference type="Proteomes" id="UP000439983"/>
    </source>
</evidence>
<keyword evidence="1" id="KW-1133">Transmembrane helix</keyword>
<name>A0A6N7L8K4_SINTE</name>
<proteinExistence type="predicted"/>
<dbReference type="EMBL" id="WITC01000023">
    <property type="protein sequence ID" value="MQX14052.1"/>
    <property type="molecule type" value="Genomic_DNA"/>
</dbReference>
<accession>A0A6N7L8K4</accession>
<keyword evidence="4" id="KW-1185">Reference proteome</keyword>
<protein>
    <recommendedName>
        <fullName evidence="2">Putative Flp pilus-assembly TadG-like N-terminal domain-containing protein</fullName>
    </recommendedName>
</protein>
<dbReference type="InterPro" id="IPR028087">
    <property type="entry name" value="Tad_N"/>
</dbReference>
<dbReference type="RefSeq" id="WP_153437138.1">
    <property type="nucleotide sequence ID" value="NZ_CP121660.1"/>
</dbReference>
<evidence type="ECO:0000259" key="2">
    <source>
        <dbReference type="Pfam" id="PF13400"/>
    </source>
</evidence>